<dbReference type="SMART" id="SM01032">
    <property type="entry name" value="BHD_3"/>
    <property type="match status" value="1"/>
</dbReference>
<comment type="subcellular location">
    <subcellularLocation>
        <location evidence="1">Nucleus</location>
    </subcellularLocation>
</comment>
<feature type="compositionally biased region" description="Polar residues" evidence="6">
    <location>
        <begin position="1030"/>
        <end position="1042"/>
    </location>
</feature>
<feature type="compositionally biased region" description="Polar residues" evidence="6">
    <location>
        <begin position="369"/>
        <end position="379"/>
    </location>
</feature>
<evidence type="ECO:0000256" key="4">
    <source>
        <dbReference type="ARBA" id="ARBA00023204"/>
    </source>
</evidence>
<dbReference type="InterPro" id="IPR018326">
    <property type="entry name" value="Rad4_beta-hairpin_dom1"/>
</dbReference>
<dbReference type="InParanoid" id="K2RNS9"/>
<feature type="compositionally biased region" description="Acidic residues" evidence="6">
    <location>
        <begin position="1050"/>
        <end position="1059"/>
    </location>
</feature>
<proteinExistence type="inferred from homology"/>
<dbReference type="HOGENOM" id="CLU_003639_1_1_1"/>
<feature type="compositionally biased region" description="Basic residues" evidence="6">
    <location>
        <begin position="1"/>
        <end position="10"/>
    </location>
</feature>
<dbReference type="Pfam" id="PF03835">
    <property type="entry name" value="Rad4"/>
    <property type="match status" value="1"/>
</dbReference>
<comment type="caution">
    <text evidence="10">The sequence shown here is derived from an EMBL/GenBank/DDBJ whole genome shotgun (WGS) entry which is preliminary data.</text>
</comment>
<feature type="domain" description="Rad4 beta-hairpin" evidence="9">
    <location>
        <begin position="636"/>
        <end position="710"/>
    </location>
</feature>
<evidence type="ECO:0000256" key="3">
    <source>
        <dbReference type="ARBA" id="ARBA00022763"/>
    </source>
</evidence>
<feature type="compositionally biased region" description="Gly residues" evidence="6">
    <location>
        <begin position="892"/>
        <end position="905"/>
    </location>
</feature>
<name>K2RNS9_MACPH</name>
<keyword evidence="5" id="KW-0539">Nucleus</keyword>
<dbReference type="SMART" id="SM01031">
    <property type="entry name" value="BHD_2"/>
    <property type="match status" value="1"/>
</dbReference>
<dbReference type="InterPro" id="IPR042488">
    <property type="entry name" value="Rad4_BHD3_sf"/>
</dbReference>
<dbReference type="Gene3D" id="3.90.260.10">
    <property type="entry name" value="Transglutaminase-like"/>
    <property type="match status" value="1"/>
</dbReference>
<feature type="compositionally biased region" description="Basic and acidic residues" evidence="6">
    <location>
        <begin position="344"/>
        <end position="355"/>
    </location>
</feature>
<evidence type="ECO:0000313" key="10">
    <source>
        <dbReference type="EMBL" id="EKG11864.1"/>
    </source>
</evidence>
<dbReference type="GO" id="GO:0005737">
    <property type="term" value="C:cytoplasm"/>
    <property type="evidence" value="ECO:0007669"/>
    <property type="project" value="TreeGrafter"/>
</dbReference>
<evidence type="ECO:0000256" key="5">
    <source>
        <dbReference type="ARBA" id="ARBA00023242"/>
    </source>
</evidence>
<feature type="region of interest" description="Disordered" evidence="6">
    <location>
        <begin position="1"/>
        <end position="97"/>
    </location>
</feature>
<evidence type="ECO:0000256" key="2">
    <source>
        <dbReference type="ARBA" id="ARBA00009525"/>
    </source>
</evidence>
<protein>
    <submittedName>
        <fullName evidence="10">DNA repair protein Rad4</fullName>
    </submittedName>
</protein>
<accession>K2RNS9</accession>
<feature type="domain" description="Rad4 beta-hairpin" evidence="8">
    <location>
        <begin position="566"/>
        <end position="629"/>
    </location>
</feature>
<dbReference type="GO" id="GO:0000111">
    <property type="term" value="C:nucleotide-excision repair factor 2 complex"/>
    <property type="evidence" value="ECO:0007669"/>
    <property type="project" value="TreeGrafter"/>
</dbReference>
<dbReference type="SMART" id="SM01030">
    <property type="entry name" value="BHD_1"/>
    <property type="match status" value="1"/>
</dbReference>
<evidence type="ECO:0000259" key="7">
    <source>
        <dbReference type="SMART" id="SM01030"/>
    </source>
</evidence>
<dbReference type="InterPro" id="IPR018328">
    <property type="entry name" value="Rad4_beta-hairpin_dom3"/>
</dbReference>
<dbReference type="InterPro" id="IPR018327">
    <property type="entry name" value="BHD_2"/>
</dbReference>
<keyword evidence="4" id="KW-0234">DNA repair</keyword>
<dbReference type="InterPro" id="IPR038765">
    <property type="entry name" value="Papain-like_cys_pep_sf"/>
</dbReference>
<feature type="compositionally biased region" description="Polar residues" evidence="6">
    <location>
        <begin position="948"/>
        <end position="959"/>
    </location>
</feature>
<comment type="similarity">
    <text evidence="2">Belongs to the XPC family.</text>
</comment>
<dbReference type="Proteomes" id="UP000007129">
    <property type="component" value="Unassembled WGS sequence"/>
</dbReference>
<evidence type="ECO:0000256" key="1">
    <source>
        <dbReference type="ARBA" id="ARBA00004123"/>
    </source>
</evidence>
<gene>
    <name evidence="10" type="ORF">MPH_11360</name>
</gene>
<dbReference type="VEuPathDB" id="FungiDB:MPH_11360"/>
<dbReference type="PANTHER" id="PTHR12135">
    <property type="entry name" value="DNA REPAIR PROTEIN XP-C / RAD4"/>
    <property type="match status" value="1"/>
</dbReference>
<dbReference type="Pfam" id="PF10403">
    <property type="entry name" value="BHD_1"/>
    <property type="match status" value="1"/>
</dbReference>
<dbReference type="GO" id="GO:0071942">
    <property type="term" value="C:XPC complex"/>
    <property type="evidence" value="ECO:0007669"/>
    <property type="project" value="TreeGrafter"/>
</dbReference>
<feature type="compositionally biased region" description="Acidic residues" evidence="6">
    <location>
        <begin position="1066"/>
        <end position="1083"/>
    </location>
</feature>
<dbReference type="PANTHER" id="PTHR12135:SF0">
    <property type="entry name" value="DNA REPAIR PROTEIN COMPLEMENTING XP-C CELLS"/>
    <property type="match status" value="1"/>
</dbReference>
<feature type="compositionally biased region" description="Polar residues" evidence="6">
    <location>
        <begin position="968"/>
        <end position="989"/>
    </location>
</feature>
<dbReference type="GO" id="GO:0003684">
    <property type="term" value="F:damaged DNA binding"/>
    <property type="evidence" value="ECO:0007669"/>
    <property type="project" value="InterPro"/>
</dbReference>
<organism evidence="10 11">
    <name type="scientific">Macrophomina phaseolina (strain MS6)</name>
    <name type="common">Charcoal rot fungus</name>
    <dbReference type="NCBI Taxonomy" id="1126212"/>
    <lineage>
        <taxon>Eukaryota</taxon>
        <taxon>Fungi</taxon>
        <taxon>Dikarya</taxon>
        <taxon>Ascomycota</taxon>
        <taxon>Pezizomycotina</taxon>
        <taxon>Dothideomycetes</taxon>
        <taxon>Dothideomycetes incertae sedis</taxon>
        <taxon>Botryosphaeriales</taxon>
        <taxon>Botryosphaeriaceae</taxon>
        <taxon>Macrophomina</taxon>
    </lineage>
</organism>
<dbReference type="OrthoDB" id="300780at2759"/>
<dbReference type="InterPro" id="IPR018325">
    <property type="entry name" value="Rad4/PNGase_transGLS-fold"/>
</dbReference>
<sequence>MAKARAKRGKTSGTSRVPRRSAGNQQERDAPGNPVPDVFRELLAETAPSAPDESSPRKKRKVEAATDHSALDLSSPPTAPPARADEDSKWQDEDDAPRLQTIVDESETGDSDMDWEDVDLDRNNADYFLQPLPVDQAEETLQIAIGNDNTSNKPARARRKAATAAERAMRLNVHKMHVLCLLYHSHIRNAWCNDKEVQASLKRFRTAQINSLLTPDPNKSQFQAAKGFSEGLALSLDAWKKFKITSLGMRRAKWARNAKELEVFKIPEDADPVMDISDFRKAAIAFEGSADTGAMLFCAFLRAVGVEARLVCSLQPLPFSFAGLSTVETTAKDNGNVVYAETSGDDKPPLDEKPPPLKRITRIGRPGLGSSSSRHTVTPSPVKPKKTIPHPRYPVYWVEAFNAAQQKWIAVDPIATRTIGKPSRLEPPLSDPDVCMAYAVAFESDGLAKDVTRRYAKAYNAKTRKSRVESTENGARWWRKAQKLFRSRTILDRDQVEDAELARREAQEEMPRNVQDFKDHPYYVLERHLRHNEVIHPKREIGKINVGTAANTNLEPIFRRRDVHQLKSADRWYRLGREIKPGEQPLKHSKPRRTARQKQLFAEEGEEGDGDVLGTALYAHFQTELYVPPPCVRGRVPRNAFGNLDVYVPSMVPPGGVHIRDTRARLAARLLAIDYADAVTGFTFRGRHGTAVIEGVVVAKEFEDAMHAVLDGFADLEREDEQARRSMEALRMWKKFLLGLRVLERVQEYASADEKKQREKEVRERIEAEEREQEMSAKEEEMAGGFLLAEGADLAPAQPTAGRMMAAADDYAGEEYYDGGGGGGGFLPEDVDEQGEGRTDDMFKSRIMEDAPWRPRIVEHGLDGTDDGDEPMDGGGFVPDEDSGPAVDEPNKGGGRLIPGDGGGFAPEEPGEGGGSVPEEGGGFVAEEGGGFIPEEDEGDSVGFTGEGVSQKSMQTAQPAISGAGDLQLSSQRVDIDNNASEKQQYTGQQDEETQAEASTALNSATSSATQLPTDNSVLRLEQQVDVRSPETTGQLSVQGANVQDLGIADGDEEEEDADSLPSHDPEDEDAEPEWLAEEVVSD</sequence>
<dbReference type="STRING" id="1126212.K2RNS9"/>
<dbReference type="SUPFAM" id="SSF54001">
    <property type="entry name" value="Cysteine proteinases"/>
    <property type="match status" value="1"/>
</dbReference>
<dbReference type="Gene3D" id="3.30.70.2460">
    <property type="entry name" value="Rad4, beta-hairpin domain BHD3"/>
    <property type="match status" value="1"/>
</dbReference>
<dbReference type="Pfam" id="PF10405">
    <property type="entry name" value="BHD_3"/>
    <property type="match status" value="1"/>
</dbReference>
<evidence type="ECO:0000256" key="6">
    <source>
        <dbReference type="SAM" id="MobiDB-lite"/>
    </source>
</evidence>
<dbReference type="eggNOG" id="KOG2179">
    <property type="taxonomic scope" value="Eukaryota"/>
</dbReference>
<evidence type="ECO:0000313" key="11">
    <source>
        <dbReference type="Proteomes" id="UP000007129"/>
    </source>
</evidence>
<feature type="region of interest" description="Disordered" evidence="6">
    <location>
        <begin position="339"/>
        <end position="358"/>
    </location>
</feature>
<keyword evidence="3" id="KW-0227">DNA damage</keyword>
<feature type="region of interest" description="Disordered" evidence="6">
    <location>
        <begin position="363"/>
        <end position="385"/>
    </location>
</feature>
<dbReference type="GO" id="GO:0006298">
    <property type="term" value="P:mismatch repair"/>
    <property type="evidence" value="ECO:0007669"/>
    <property type="project" value="TreeGrafter"/>
</dbReference>
<dbReference type="InterPro" id="IPR004583">
    <property type="entry name" value="DNA_repair_Rad4"/>
</dbReference>
<dbReference type="Pfam" id="PF10404">
    <property type="entry name" value="BHD_2"/>
    <property type="match status" value="1"/>
</dbReference>
<evidence type="ECO:0000259" key="8">
    <source>
        <dbReference type="SMART" id="SM01031"/>
    </source>
</evidence>
<feature type="compositionally biased region" description="Gly residues" evidence="6">
    <location>
        <begin position="912"/>
        <end position="932"/>
    </location>
</feature>
<dbReference type="GO" id="GO:0003697">
    <property type="term" value="F:single-stranded DNA binding"/>
    <property type="evidence" value="ECO:0007669"/>
    <property type="project" value="TreeGrafter"/>
</dbReference>
<dbReference type="InterPro" id="IPR036985">
    <property type="entry name" value="Transglutaminase-like_sf"/>
</dbReference>
<dbReference type="Gene3D" id="3.30.60.290">
    <property type="entry name" value="Rad4, beta-hairpin domain BHD2"/>
    <property type="match status" value="1"/>
</dbReference>
<dbReference type="GO" id="GO:0006289">
    <property type="term" value="P:nucleotide-excision repair"/>
    <property type="evidence" value="ECO:0007669"/>
    <property type="project" value="InterPro"/>
</dbReference>
<feature type="compositionally biased region" description="Low complexity" evidence="6">
    <location>
        <begin position="998"/>
        <end position="1010"/>
    </location>
</feature>
<dbReference type="Gene3D" id="2.20.20.110">
    <property type="entry name" value="Rad4, beta-hairpin domain BHD1"/>
    <property type="match status" value="1"/>
</dbReference>
<feature type="region of interest" description="Disordered" evidence="6">
    <location>
        <begin position="862"/>
        <end position="1083"/>
    </location>
</feature>
<feature type="domain" description="Rad4 beta-hairpin" evidence="7">
    <location>
        <begin position="506"/>
        <end position="564"/>
    </location>
</feature>
<evidence type="ECO:0000259" key="9">
    <source>
        <dbReference type="SMART" id="SM01032"/>
    </source>
</evidence>
<dbReference type="FunCoup" id="K2RNS9">
    <property type="interactions" value="116"/>
</dbReference>
<dbReference type="EMBL" id="AHHD01000467">
    <property type="protein sequence ID" value="EKG11864.1"/>
    <property type="molecule type" value="Genomic_DNA"/>
</dbReference>
<dbReference type="AlphaFoldDB" id="K2RNS9"/>
<reference evidence="10 11" key="1">
    <citation type="journal article" date="2012" name="BMC Genomics">
        <title>Tools to kill: Genome of one of the most destructive plant pathogenic fungi Macrophomina phaseolina.</title>
        <authorList>
            <person name="Islam M.S."/>
            <person name="Haque M.S."/>
            <person name="Islam M.M."/>
            <person name="Emdad E.M."/>
            <person name="Halim A."/>
            <person name="Hossen Q.M.M."/>
            <person name="Hossain M.Z."/>
            <person name="Ahmed B."/>
            <person name="Rahim S."/>
            <person name="Rahman M.S."/>
            <person name="Alam M.M."/>
            <person name="Hou S."/>
            <person name="Wan X."/>
            <person name="Saito J.A."/>
            <person name="Alam M."/>
        </authorList>
    </citation>
    <scope>NUCLEOTIDE SEQUENCE [LARGE SCALE GENOMIC DNA]</scope>
    <source>
        <strain evidence="10 11">MS6</strain>
    </source>
</reference>